<accession>A0A804MV99</accession>
<dbReference type="Proteomes" id="UP000007305">
    <property type="component" value="Chromosome 2"/>
</dbReference>
<evidence type="ECO:0000256" key="1">
    <source>
        <dbReference type="SAM" id="MobiDB-lite"/>
    </source>
</evidence>
<keyword evidence="3" id="KW-1185">Reference proteome</keyword>
<reference evidence="2" key="2">
    <citation type="submission" date="2019-07" db="EMBL/GenBank/DDBJ databases">
        <authorList>
            <person name="Seetharam A."/>
            <person name="Woodhouse M."/>
            <person name="Cannon E."/>
        </authorList>
    </citation>
    <scope>NUCLEOTIDE SEQUENCE [LARGE SCALE GENOMIC DNA]</scope>
    <source>
        <strain evidence="2">cv. B73</strain>
    </source>
</reference>
<dbReference type="AlphaFoldDB" id="A0A804MV99"/>
<evidence type="ECO:0000313" key="3">
    <source>
        <dbReference type="Proteomes" id="UP000007305"/>
    </source>
</evidence>
<dbReference type="InParanoid" id="A0A804MV99"/>
<reference evidence="3" key="1">
    <citation type="submission" date="2015-12" db="EMBL/GenBank/DDBJ databases">
        <title>Update maize B73 reference genome by single molecule sequencing technologies.</title>
        <authorList>
            <consortium name="Maize Genome Sequencing Project"/>
            <person name="Ware D."/>
        </authorList>
    </citation>
    <scope>NUCLEOTIDE SEQUENCE [LARGE SCALE GENOMIC DNA]</scope>
    <source>
        <strain evidence="3">cv. B73</strain>
    </source>
</reference>
<feature type="compositionally biased region" description="Polar residues" evidence="1">
    <location>
        <begin position="1"/>
        <end position="10"/>
    </location>
</feature>
<name>A0A804MV99_MAIZE</name>
<feature type="compositionally biased region" description="Low complexity" evidence="1">
    <location>
        <begin position="17"/>
        <end position="29"/>
    </location>
</feature>
<dbReference type="Gramene" id="Zm00001eb114110_T001">
    <property type="protein sequence ID" value="Zm00001eb114110_P001"/>
    <property type="gene ID" value="Zm00001eb114110"/>
</dbReference>
<evidence type="ECO:0000313" key="2">
    <source>
        <dbReference type="EnsemblPlants" id="Zm00001eb114110_P001"/>
    </source>
</evidence>
<protein>
    <submittedName>
        <fullName evidence="2">Uncharacterized protein</fullName>
    </submittedName>
</protein>
<feature type="region of interest" description="Disordered" evidence="1">
    <location>
        <begin position="1"/>
        <end position="66"/>
    </location>
</feature>
<feature type="region of interest" description="Disordered" evidence="1">
    <location>
        <begin position="87"/>
        <end position="118"/>
    </location>
</feature>
<organism evidence="2 3">
    <name type="scientific">Zea mays</name>
    <name type="common">Maize</name>
    <dbReference type="NCBI Taxonomy" id="4577"/>
    <lineage>
        <taxon>Eukaryota</taxon>
        <taxon>Viridiplantae</taxon>
        <taxon>Streptophyta</taxon>
        <taxon>Embryophyta</taxon>
        <taxon>Tracheophyta</taxon>
        <taxon>Spermatophyta</taxon>
        <taxon>Magnoliopsida</taxon>
        <taxon>Liliopsida</taxon>
        <taxon>Poales</taxon>
        <taxon>Poaceae</taxon>
        <taxon>PACMAD clade</taxon>
        <taxon>Panicoideae</taxon>
        <taxon>Andropogonodae</taxon>
        <taxon>Andropogoneae</taxon>
        <taxon>Tripsacinae</taxon>
        <taxon>Zea</taxon>
    </lineage>
</organism>
<dbReference type="EnsemblPlants" id="Zm00001eb114110_T001">
    <property type="protein sequence ID" value="Zm00001eb114110_P001"/>
    <property type="gene ID" value="Zm00001eb114110"/>
</dbReference>
<proteinExistence type="predicted"/>
<sequence>MGDSDAPSNPSRRRHLAGGLLLSRRCLSGPPEVRAARGEGGGGASPTPTGGSGRARPPRSPWYGSSAWRRSTAQVLGRACSGAWGPHLDPACVGAGTGPSAGRSEQGTSHGGMDDSAGLWRPLGMVELAGTRAAARKTTGW</sequence>
<reference evidence="2" key="3">
    <citation type="submission" date="2021-05" db="UniProtKB">
        <authorList>
            <consortium name="EnsemblPlants"/>
        </authorList>
    </citation>
    <scope>IDENTIFICATION</scope>
    <source>
        <strain evidence="2">cv. B73</strain>
    </source>
</reference>